<keyword evidence="14" id="KW-1185">Reference proteome</keyword>
<accession>A0A7W3TZV5</accession>
<dbReference type="SUPFAM" id="SSF81324">
    <property type="entry name" value="Voltage-gated potassium channels"/>
    <property type="match status" value="1"/>
</dbReference>
<dbReference type="AlphaFoldDB" id="A0A7W3TZV5"/>
<evidence type="ECO:0000256" key="8">
    <source>
        <dbReference type="SAM" id="Coils"/>
    </source>
</evidence>
<name>A0A7W3TZV5_9LACO</name>
<dbReference type="InterPro" id="IPR013099">
    <property type="entry name" value="K_chnl_dom"/>
</dbReference>
<comment type="caution">
    <text evidence="12">The sequence shown here is derived from an EMBL/GenBank/DDBJ whole genome shotgun (WGS) entry which is preliminary data.</text>
</comment>
<evidence type="ECO:0000256" key="3">
    <source>
        <dbReference type="ARBA" id="ARBA00022692"/>
    </source>
</evidence>
<dbReference type="GO" id="GO:0005249">
    <property type="term" value="F:voltage-gated potassium channel activity"/>
    <property type="evidence" value="ECO:0007669"/>
    <property type="project" value="InterPro"/>
</dbReference>
<protein>
    <submittedName>
        <fullName evidence="12">Ion transporter</fullName>
    </submittedName>
</protein>
<feature type="transmembrane region" description="Helical" evidence="9">
    <location>
        <begin position="166"/>
        <end position="187"/>
    </location>
</feature>
<reference evidence="13 14" key="1">
    <citation type="submission" date="2020-07" db="EMBL/GenBank/DDBJ databases">
        <title>Description of Limosilactobacillus balticus sp. nov., Limosilactobacillus agrestis sp. nov., Limosilactobacillus albertensis sp. nov., Limosilactobacillus rudii sp. nov., Limosilactobacillus fastidiosus sp. nov., five novel Limosilactobacillus species isolated from the vertebrate gastrointestinal tract, and proposal of 6 subspecies of Limosilactobacillus reuteri adapted to the gastrointestinal tract of specific vertebrate hosts.</title>
        <authorList>
            <person name="Li F."/>
            <person name="Cheng C."/>
            <person name="Zheng J."/>
            <person name="Quevedo R.M."/>
            <person name="Li J."/>
            <person name="Roos S."/>
            <person name="Gaenzle M.G."/>
            <person name="Walter J."/>
        </authorList>
    </citation>
    <scope>NUCLEOTIDE SEQUENCE [LARGE SCALE GENOMIC DNA]</scope>
    <source>
        <strain evidence="12 13">WF-MA3-C</strain>
        <strain evidence="11 14">WF-MO7-1</strain>
    </source>
</reference>
<dbReference type="PANTHER" id="PTHR11537">
    <property type="entry name" value="VOLTAGE-GATED POTASSIUM CHANNEL"/>
    <property type="match status" value="1"/>
</dbReference>
<feature type="transmembrane region" description="Helical" evidence="9">
    <location>
        <begin position="29"/>
        <end position="48"/>
    </location>
</feature>
<proteinExistence type="predicted"/>
<evidence type="ECO:0000256" key="6">
    <source>
        <dbReference type="ARBA" id="ARBA00023136"/>
    </source>
</evidence>
<dbReference type="GO" id="GO:0001508">
    <property type="term" value="P:action potential"/>
    <property type="evidence" value="ECO:0007669"/>
    <property type="project" value="TreeGrafter"/>
</dbReference>
<evidence type="ECO:0000256" key="4">
    <source>
        <dbReference type="ARBA" id="ARBA00022989"/>
    </source>
</evidence>
<dbReference type="GO" id="GO:0008076">
    <property type="term" value="C:voltage-gated potassium channel complex"/>
    <property type="evidence" value="ECO:0007669"/>
    <property type="project" value="InterPro"/>
</dbReference>
<dbReference type="InterPro" id="IPR027359">
    <property type="entry name" value="Volt_channel_dom_sf"/>
</dbReference>
<comment type="subcellular location">
    <subcellularLocation>
        <location evidence="1">Membrane</location>
        <topology evidence="1">Multi-pass membrane protein</topology>
    </subcellularLocation>
</comment>
<dbReference type="Proteomes" id="UP000518255">
    <property type="component" value="Unassembled WGS sequence"/>
</dbReference>
<feature type="coiled-coil region" evidence="8">
    <location>
        <begin position="192"/>
        <end position="226"/>
    </location>
</feature>
<dbReference type="Gene3D" id="1.10.287.70">
    <property type="match status" value="1"/>
</dbReference>
<dbReference type="Pfam" id="PF07885">
    <property type="entry name" value="Ion_trans_2"/>
    <property type="match status" value="1"/>
</dbReference>
<feature type="transmembrane region" description="Helical" evidence="9">
    <location>
        <begin position="109"/>
        <end position="129"/>
    </location>
</feature>
<dbReference type="Gene3D" id="1.20.120.350">
    <property type="entry name" value="Voltage-gated potassium channels. Chain C"/>
    <property type="match status" value="1"/>
</dbReference>
<evidence type="ECO:0000313" key="12">
    <source>
        <dbReference type="EMBL" id="MBB1086346.1"/>
    </source>
</evidence>
<keyword evidence="7" id="KW-0407">Ion channel</keyword>
<keyword evidence="6 9" id="KW-0472">Membrane</keyword>
<dbReference type="EMBL" id="JACIUY010000059">
    <property type="protein sequence ID" value="MBB1086346.1"/>
    <property type="molecule type" value="Genomic_DNA"/>
</dbReference>
<evidence type="ECO:0000313" key="11">
    <source>
        <dbReference type="EMBL" id="MBB1063783.1"/>
    </source>
</evidence>
<dbReference type="InterPro" id="IPR028325">
    <property type="entry name" value="VG_K_chnl"/>
</dbReference>
<feature type="domain" description="Potassium channel" evidence="10">
    <location>
        <begin position="115"/>
        <end position="188"/>
    </location>
</feature>
<dbReference type="EMBL" id="JACIUZ010000044">
    <property type="protein sequence ID" value="MBB1063783.1"/>
    <property type="molecule type" value="Genomic_DNA"/>
</dbReference>
<evidence type="ECO:0000256" key="2">
    <source>
        <dbReference type="ARBA" id="ARBA00022448"/>
    </source>
</evidence>
<keyword evidence="2" id="KW-0813">Transport</keyword>
<organism evidence="12 13">
    <name type="scientific">Limosilactobacillus fastidiosus</name>
    <dbReference type="NCBI Taxonomy" id="2759855"/>
    <lineage>
        <taxon>Bacteria</taxon>
        <taxon>Bacillati</taxon>
        <taxon>Bacillota</taxon>
        <taxon>Bacilli</taxon>
        <taxon>Lactobacillales</taxon>
        <taxon>Lactobacillaceae</taxon>
        <taxon>Limosilactobacillus</taxon>
    </lineage>
</organism>
<dbReference type="Proteomes" id="UP000544052">
    <property type="component" value="Unassembled WGS sequence"/>
</dbReference>
<evidence type="ECO:0000313" key="13">
    <source>
        <dbReference type="Proteomes" id="UP000518255"/>
    </source>
</evidence>
<keyword evidence="3 9" id="KW-0812">Transmembrane</keyword>
<keyword evidence="4 9" id="KW-1133">Transmembrane helix</keyword>
<evidence type="ECO:0000256" key="1">
    <source>
        <dbReference type="ARBA" id="ARBA00004141"/>
    </source>
</evidence>
<dbReference type="PANTHER" id="PTHR11537:SF254">
    <property type="entry name" value="POTASSIUM VOLTAGE-GATED CHANNEL PROTEIN SHAB"/>
    <property type="match status" value="1"/>
</dbReference>
<evidence type="ECO:0000256" key="5">
    <source>
        <dbReference type="ARBA" id="ARBA00023065"/>
    </source>
</evidence>
<evidence type="ECO:0000259" key="10">
    <source>
        <dbReference type="Pfam" id="PF07885"/>
    </source>
</evidence>
<evidence type="ECO:0000256" key="9">
    <source>
        <dbReference type="SAM" id="Phobius"/>
    </source>
</evidence>
<sequence length="226" mass="25716">MAILAVVSILLIAFDFAHELDLNNEPFKAVNNWILVIFTVDYFTRFFLAKDKKKFLKHNIFDLLSIIPVSGLSWIFRWNRISRVFTALRIVRLIGLTGRLNKFIEKDGLLYYTYVTCAVLLISAAMYSVSEKTSFSNALWWAITTASTVGYGDISPKTTIGRVAGVLLMLVGIGLIGVITSTITEYFSQADNNQVQDKLDVIEKENRELRSELKKLNEHLNKLEKK</sequence>
<gene>
    <name evidence="12" type="ORF">H5R63_06075</name>
    <name evidence="11" type="ORF">H5R64_08440</name>
</gene>
<evidence type="ECO:0000313" key="14">
    <source>
        <dbReference type="Proteomes" id="UP000544052"/>
    </source>
</evidence>
<keyword evidence="5" id="KW-0406">Ion transport</keyword>
<evidence type="ECO:0000256" key="7">
    <source>
        <dbReference type="ARBA" id="ARBA00023303"/>
    </source>
</evidence>
<keyword evidence="8" id="KW-0175">Coiled coil</keyword>